<name>A0A1M5R6U1_9FIRM</name>
<comment type="similarity">
    <text evidence="2 8 9">Belongs to the ATPase epsilon chain family.</text>
</comment>
<accession>A0A1M5R6U1</accession>
<keyword evidence="6 8" id="KW-0139">CF(1)</keyword>
<organism evidence="12 13">
    <name type="scientific">Tepidibacter thalassicus DSM 15285</name>
    <dbReference type="NCBI Taxonomy" id="1123350"/>
    <lineage>
        <taxon>Bacteria</taxon>
        <taxon>Bacillati</taxon>
        <taxon>Bacillota</taxon>
        <taxon>Clostridia</taxon>
        <taxon>Peptostreptococcales</taxon>
        <taxon>Peptostreptococcaceae</taxon>
        <taxon>Tepidibacter</taxon>
    </lineage>
</organism>
<dbReference type="HAMAP" id="MF_00530">
    <property type="entry name" value="ATP_synth_epsil_bac"/>
    <property type="match status" value="1"/>
</dbReference>
<proteinExistence type="inferred from homology"/>
<evidence type="ECO:0000259" key="10">
    <source>
        <dbReference type="Pfam" id="PF00401"/>
    </source>
</evidence>
<evidence type="ECO:0000256" key="7">
    <source>
        <dbReference type="ARBA" id="ARBA00023310"/>
    </source>
</evidence>
<dbReference type="PANTHER" id="PTHR13822:SF10">
    <property type="entry name" value="ATP SYNTHASE EPSILON CHAIN, CHLOROPLASTIC"/>
    <property type="match status" value="1"/>
</dbReference>
<dbReference type="InterPro" id="IPR020546">
    <property type="entry name" value="ATP_synth_F1_dsu/esu_N"/>
</dbReference>
<dbReference type="Pfam" id="PF00401">
    <property type="entry name" value="ATP-synt_DE"/>
    <property type="match status" value="1"/>
</dbReference>
<dbReference type="NCBIfam" id="NF001846">
    <property type="entry name" value="PRK00571.1-3"/>
    <property type="match status" value="1"/>
</dbReference>
<evidence type="ECO:0000259" key="11">
    <source>
        <dbReference type="Pfam" id="PF02823"/>
    </source>
</evidence>
<evidence type="ECO:0000256" key="4">
    <source>
        <dbReference type="ARBA" id="ARBA00023065"/>
    </source>
</evidence>
<dbReference type="Proteomes" id="UP000242520">
    <property type="component" value="Unassembled WGS sequence"/>
</dbReference>
<evidence type="ECO:0000256" key="5">
    <source>
        <dbReference type="ARBA" id="ARBA00023136"/>
    </source>
</evidence>
<keyword evidence="13" id="KW-1185">Reference proteome</keyword>
<feature type="domain" description="ATP synthase epsilon subunit C-terminal" evidence="10">
    <location>
        <begin position="88"/>
        <end position="131"/>
    </location>
</feature>
<dbReference type="NCBIfam" id="TIGR01216">
    <property type="entry name" value="ATP_synt_epsi"/>
    <property type="match status" value="1"/>
</dbReference>
<dbReference type="GO" id="GO:0045259">
    <property type="term" value="C:proton-transporting ATP synthase complex"/>
    <property type="evidence" value="ECO:0007669"/>
    <property type="project" value="UniProtKB-KW"/>
</dbReference>
<evidence type="ECO:0000256" key="8">
    <source>
        <dbReference type="HAMAP-Rule" id="MF_00530"/>
    </source>
</evidence>
<evidence type="ECO:0000313" key="13">
    <source>
        <dbReference type="Proteomes" id="UP000242520"/>
    </source>
</evidence>
<dbReference type="Pfam" id="PF02823">
    <property type="entry name" value="ATP-synt_DE_N"/>
    <property type="match status" value="1"/>
</dbReference>
<reference evidence="13" key="1">
    <citation type="submission" date="2016-11" db="EMBL/GenBank/DDBJ databases">
        <authorList>
            <person name="Varghese N."/>
            <person name="Submissions S."/>
        </authorList>
    </citation>
    <scope>NUCLEOTIDE SEQUENCE [LARGE SCALE GENOMIC DNA]</scope>
    <source>
        <strain evidence="13">DSM 15285</strain>
    </source>
</reference>
<dbReference type="GO" id="GO:0005524">
    <property type="term" value="F:ATP binding"/>
    <property type="evidence" value="ECO:0007669"/>
    <property type="project" value="UniProtKB-UniRule"/>
</dbReference>
<dbReference type="AlphaFoldDB" id="A0A1M5R6U1"/>
<evidence type="ECO:0000256" key="1">
    <source>
        <dbReference type="ARBA" id="ARBA00004202"/>
    </source>
</evidence>
<dbReference type="Gene3D" id="2.60.15.10">
    <property type="entry name" value="F0F1 ATP synthase delta/epsilon subunit, N-terminal"/>
    <property type="match status" value="1"/>
</dbReference>
<keyword evidence="5 8" id="KW-0472">Membrane</keyword>
<evidence type="ECO:0000256" key="3">
    <source>
        <dbReference type="ARBA" id="ARBA00022448"/>
    </source>
</evidence>
<dbReference type="STRING" id="1123350.SAMN02744040_01241"/>
<dbReference type="GO" id="GO:0005886">
    <property type="term" value="C:plasma membrane"/>
    <property type="evidence" value="ECO:0007669"/>
    <property type="project" value="UniProtKB-SubCell"/>
</dbReference>
<dbReference type="SUPFAM" id="SSF46604">
    <property type="entry name" value="Epsilon subunit of F1F0-ATP synthase C-terminal domain"/>
    <property type="match status" value="1"/>
</dbReference>
<dbReference type="InterPro" id="IPR001469">
    <property type="entry name" value="ATP_synth_F1_dsu/esu"/>
</dbReference>
<feature type="domain" description="ATP synthase F1 complex delta/epsilon subunit N-terminal" evidence="11">
    <location>
        <begin position="5"/>
        <end position="83"/>
    </location>
</feature>
<dbReference type="InterPro" id="IPR020547">
    <property type="entry name" value="ATP_synth_F1_esu_C"/>
</dbReference>
<dbReference type="RefSeq" id="WP_072724720.1">
    <property type="nucleotide sequence ID" value="NZ_FQXH01000011.1"/>
</dbReference>
<dbReference type="SUPFAM" id="SSF51344">
    <property type="entry name" value="Epsilon subunit of F1F0-ATP synthase N-terminal domain"/>
    <property type="match status" value="1"/>
</dbReference>
<dbReference type="EMBL" id="FQXH01000011">
    <property type="protein sequence ID" value="SHH21921.1"/>
    <property type="molecule type" value="Genomic_DNA"/>
</dbReference>
<comment type="subunit">
    <text evidence="8 9">F-type ATPases have 2 components, CF(1) - the catalytic core - and CF(0) - the membrane proton channel. CF(1) has five subunits: alpha(3), beta(3), gamma(1), delta(1), epsilon(1). CF(0) has three main subunits: a, b and c.</text>
</comment>
<dbReference type="GO" id="GO:0046933">
    <property type="term" value="F:proton-transporting ATP synthase activity, rotational mechanism"/>
    <property type="evidence" value="ECO:0007669"/>
    <property type="project" value="UniProtKB-UniRule"/>
</dbReference>
<dbReference type="InterPro" id="IPR036771">
    <property type="entry name" value="ATPsynth_dsu/esu_N"/>
</dbReference>
<dbReference type="InterPro" id="IPR036794">
    <property type="entry name" value="ATP_F1_dsu/esu_C_sf"/>
</dbReference>
<dbReference type="Gene3D" id="1.20.5.440">
    <property type="entry name" value="ATP synthase delta/epsilon subunit, C-terminal domain"/>
    <property type="match status" value="1"/>
</dbReference>
<dbReference type="PANTHER" id="PTHR13822">
    <property type="entry name" value="ATP SYNTHASE DELTA/EPSILON CHAIN"/>
    <property type="match status" value="1"/>
</dbReference>
<keyword evidence="8" id="KW-1003">Cell membrane</keyword>
<keyword evidence="3 8" id="KW-0813">Transport</keyword>
<dbReference type="CDD" id="cd12152">
    <property type="entry name" value="F1-ATPase_delta"/>
    <property type="match status" value="1"/>
</dbReference>
<evidence type="ECO:0000256" key="9">
    <source>
        <dbReference type="RuleBase" id="RU003656"/>
    </source>
</evidence>
<dbReference type="OrthoDB" id="9804110at2"/>
<evidence type="ECO:0000313" key="12">
    <source>
        <dbReference type="EMBL" id="SHH21921.1"/>
    </source>
</evidence>
<gene>
    <name evidence="8" type="primary">atpC</name>
    <name evidence="12" type="ORF">SAMN02744040_01241</name>
</gene>
<protein>
    <recommendedName>
        <fullName evidence="8">ATP synthase epsilon chain</fullName>
    </recommendedName>
    <alternativeName>
        <fullName evidence="8">ATP synthase F1 sector epsilon subunit</fullName>
    </alternativeName>
    <alternativeName>
        <fullName evidence="8">F-ATPase epsilon subunit</fullName>
    </alternativeName>
</protein>
<comment type="subcellular location">
    <subcellularLocation>
        <location evidence="1 8">Cell membrane</location>
        <topology evidence="1 8">Peripheral membrane protein</topology>
    </subcellularLocation>
</comment>
<comment type="function">
    <text evidence="8">Produces ATP from ADP in the presence of a proton gradient across the membrane.</text>
</comment>
<keyword evidence="7 8" id="KW-0066">ATP synthesis</keyword>
<keyword evidence="8" id="KW-0375">Hydrogen ion transport</keyword>
<sequence>MAGEFALEIVTPDKKFFEGTAEMVVVRTTEGDVGILKNHASYVAPLDVGVLRVKKEGVFKEAAIAGGFIQVDKEKTTILTETAEWAHEIDLQRAQRAKEKAESKLKTTNEKDLRLVEFKLKKALNRIKVAQKKD</sequence>
<keyword evidence="4 8" id="KW-0406">Ion transport</keyword>
<evidence type="ECO:0000256" key="2">
    <source>
        <dbReference type="ARBA" id="ARBA00005712"/>
    </source>
</evidence>
<evidence type="ECO:0000256" key="6">
    <source>
        <dbReference type="ARBA" id="ARBA00023196"/>
    </source>
</evidence>